<gene>
    <name evidence="1" type="ORF">SARC_14289</name>
</gene>
<dbReference type="GeneID" id="25914793"/>
<feature type="non-terminal residue" evidence="1">
    <location>
        <position position="79"/>
    </location>
</feature>
<name>A0A0L0FAN2_9EUKA</name>
<dbReference type="AlphaFoldDB" id="A0A0L0FAN2"/>
<proteinExistence type="predicted"/>
<keyword evidence="2" id="KW-1185">Reference proteome</keyword>
<feature type="non-terminal residue" evidence="1">
    <location>
        <position position="1"/>
    </location>
</feature>
<dbReference type="Proteomes" id="UP000054560">
    <property type="component" value="Unassembled WGS sequence"/>
</dbReference>
<reference evidence="1 2" key="1">
    <citation type="submission" date="2011-02" db="EMBL/GenBank/DDBJ databases">
        <title>The Genome Sequence of Sphaeroforma arctica JP610.</title>
        <authorList>
            <consortium name="The Broad Institute Genome Sequencing Platform"/>
            <person name="Russ C."/>
            <person name="Cuomo C."/>
            <person name="Young S.K."/>
            <person name="Zeng Q."/>
            <person name="Gargeya S."/>
            <person name="Alvarado L."/>
            <person name="Berlin A."/>
            <person name="Chapman S.B."/>
            <person name="Chen Z."/>
            <person name="Freedman E."/>
            <person name="Gellesch M."/>
            <person name="Goldberg J."/>
            <person name="Griggs A."/>
            <person name="Gujja S."/>
            <person name="Heilman E."/>
            <person name="Heiman D."/>
            <person name="Howarth C."/>
            <person name="Mehta T."/>
            <person name="Neiman D."/>
            <person name="Pearson M."/>
            <person name="Roberts A."/>
            <person name="Saif S."/>
            <person name="Shea T."/>
            <person name="Shenoy N."/>
            <person name="Sisk P."/>
            <person name="Stolte C."/>
            <person name="Sykes S."/>
            <person name="White J."/>
            <person name="Yandava C."/>
            <person name="Burger G."/>
            <person name="Gray M.W."/>
            <person name="Holland P.W.H."/>
            <person name="King N."/>
            <person name="Lang F.B.F."/>
            <person name="Roger A.J."/>
            <person name="Ruiz-Trillo I."/>
            <person name="Haas B."/>
            <person name="Nusbaum C."/>
            <person name="Birren B."/>
        </authorList>
    </citation>
    <scope>NUCLEOTIDE SEQUENCE [LARGE SCALE GENOMIC DNA]</scope>
    <source>
        <strain evidence="1 2">JP610</strain>
    </source>
</reference>
<protein>
    <submittedName>
        <fullName evidence="1">Uncharacterized protein</fullName>
    </submittedName>
</protein>
<evidence type="ECO:0000313" key="2">
    <source>
        <dbReference type="Proteomes" id="UP000054560"/>
    </source>
</evidence>
<sequence>AAESGLPQNVAFEALHIRSLATVSIDDDNVNPAALEAYEEVSAREARYLRQIIGENSRWFQNGVAYTASLSKDLDTIER</sequence>
<dbReference type="RefSeq" id="XP_014147055.1">
    <property type="nucleotide sequence ID" value="XM_014291580.1"/>
</dbReference>
<organism evidence="1 2">
    <name type="scientific">Sphaeroforma arctica JP610</name>
    <dbReference type="NCBI Taxonomy" id="667725"/>
    <lineage>
        <taxon>Eukaryota</taxon>
        <taxon>Ichthyosporea</taxon>
        <taxon>Ichthyophonida</taxon>
        <taxon>Sphaeroforma</taxon>
    </lineage>
</organism>
<dbReference type="EMBL" id="KQ246002">
    <property type="protein sequence ID" value="KNC73153.1"/>
    <property type="molecule type" value="Genomic_DNA"/>
</dbReference>
<evidence type="ECO:0000313" key="1">
    <source>
        <dbReference type="EMBL" id="KNC73153.1"/>
    </source>
</evidence>
<accession>A0A0L0FAN2</accession>